<reference evidence="3" key="1">
    <citation type="journal article" date="2019" name="Int. J. Syst. Evol. Microbiol.">
        <title>The Global Catalogue of Microorganisms (GCM) 10K type strain sequencing project: providing services to taxonomists for standard genome sequencing and annotation.</title>
        <authorList>
            <consortium name="The Broad Institute Genomics Platform"/>
            <consortium name="The Broad Institute Genome Sequencing Center for Infectious Disease"/>
            <person name="Wu L."/>
            <person name="Ma J."/>
        </authorList>
    </citation>
    <scope>NUCLEOTIDE SEQUENCE [LARGE SCALE GENOMIC DNA]</scope>
    <source>
        <strain evidence="3">JCM 17555</strain>
    </source>
</reference>
<evidence type="ECO:0000313" key="2">
    <source>
        <dbReference type="EMBL" id="GAA3950099.1"/>
    </source>
</evidence>
<keyword evidence="3" id="KW-1185">Reference proteome</keyword>
<organism evidence="2 3">
    <name type="scientific">Allohahella marinimesophila</name>
    <dbReference type="NCBI Taxonomy" id="1054972"/>
    <lineage>
        <taxon>Bacteria</taxon>
        <taxon>Pseudomonadati</taxon>
        <taxon>Pseudomonadota</taxon>
        <taxon>Gammaproteobacteria</taxon>
        <taxon>Oceanospirillales</taxon>
        <taxon>Hahellaceae</taxon>
        <taxon>Allohahella</taxon>
    </lineage>
</organism>
<comment type="caution">
    <text evidence="2">The sequence shown here is derived from an EMBL/GenBank/DDBJ whole genome shotgun (WGS) entry which is preliminary data.</text>
</comment>
<dbReference type="Proteomes" id="UP001501337">
    <property type="component" value="Unassembled WGS sequence"/>
</dbReference>
<evidence type="ECO:0000256" key="1">
    <source>
        <dbReference type="SAM" id="MobiDB-lite"/>
    </source>
</evidence>
<feature type="region of interest" description="Disordered" evidence="1">
    <location>
        <begin position="1"/>
        <end position="23"/>
    </location>
</feature>
<protein>
    <submittedName>
        <fullName evidence="2">Uncharacterized protein</fullName>
    </submittedName>
</protein>
<sequence>MAGIDRSLGSEHHAISGTDTYRRRAANDHRTNRICNGICRVTYYPLFPQWQGPLIKQMQGLIIPANGGNSIRGCDGRSG</sequence>
<name>A0ABP7NM14_9GAMM</name>
<accession>A0ABP7NM14</accession>
<feature type="compositionally biased region" description="Basic and acidic residues" evidence="1">
    <location>
        <begin position="8"/>
        <end position="23"/>
    </location>
</feature>
<proteinExistence type="predicted"/>
<gene>
    <name evidence="2" type="ORF">GCM10022278_06490</name>
</gene>
<evidence type="ECO:0000313" key="3">
    <source>
        <dbReference type="Proteomes" id="UP001501337"/>
    </source>
</evidence>
<dbReference type="EMBL" id="BAABBO010000001">
    <property type="protein sequence ID" value="GAA3950099.1"/>
    <property type="molecule type" value="Genomic_DNA"/>
</dbReference>